<dbReference type="AlphaFoldDB" id="A0A9P4VNL6"/>
<proteinExistence type="predicted"/>
<sequence length="227" mass="26318">MAHTHSRTWVSAPTKEQERHQACVAKMERHFPHSPLIPSDFSEWLALRQETIRAKHRRTKKLLSVRSGEAARMELARGSGHSLPPPIQKAFGGRDFIGNRGAVLGGQSTIWCPQHNIQWRPIAPWPGYQEMKWEGDDRATSKFSRYLPIPREFRNPTIAWHQVNTLPPYELDEVRKVPTMEDIYLPVDEIPDDQIPRLLHVDLLEAIDEDNEHISGTPRRHRPTFHM</sequence>
<evidence type="ECO:0000313" key="2">
    <source>
        <dbReference type="Proteomes" id="UP000799429"/>
    </source>
</evidence>
<protein>
    <submittedName>
        <fullName evidence="1">Uncharacterized protein</fullName>
    </submittedName>
</protein>
<gene>
    <name evidence="1" type="ORF">M501DRAFT_1061544</name>
</gene>
<dbReference type="EMBL" id="MU006116">
    <property type="protein sequence ID" value="KAF2834614.1"/>
    <property type="molecule type" value="Genomic_DNA"/>
</dbReference>
<evidence type="ECO:0000313" key="1">
    <source>
        <dbReference type="EMBL" id="KAF2834614.1"/>
    </source>
</evidence>
<reference evidence="1" key="1">
    <citation type="journal article" date="2020" name="Stud. Mycol.">
        <title>101 Dothideomycetes genomes: a test case for predicting lifestyles and emergence of pathogens.</title>
        <authorList>
            <person name="Haridas S."/>
            <person name="Albert R."/>
            <person name="Binder M."/>
            <person name="Bloem J."/>
            <person name="Labutti K."/>
            <person name="Salamov A."/>
            <person name="Andreopoulos B."/>
            <person name="Baker S."/>
            <person name="Barry K."/>
            <person name="Bills G."/>
            <person name="Bluhm B."/>
            <person name="Cannon C."/>
            <person name="Castanera R."/>
            <person name="Culley D."/>
            <person name="Daum C."/>
            <person name="Ezra D."/>
            <person name="Gonzalez J."/>
            <person name="Henrissat B."/>
            <person name="Kuo A."/>
            <person name="Liang C."/>
            <person name="Lipzen A."/>
            <person name="Lutzoni F."/>
            <person name="Magnuson J."/>
            <person name="Mondo S."/>
            <person name="Nolan M."/>
            <person name="Ohm R."/>
            <person name="Pangilinan J."/>
            <person name="Park H.-J."/>
            <person name="Ramirez L."/>
            <person name="Alfaro M."/>
            <person name="Sun H."/>
            <person name="Tritt A."/>
            <person name="Yoshinaga Y."/>
            <person name="Zwiers L.-H."/>
            <person name="Turgeon B."/>
            <person name="Goodwin S."/>
            <person name="Spatafora J."/>
            <person name="Crous P."/>
            <person name="Grigoriev I."/>
        </authorList>
    </citation>
    <scope>NUCLEOTIDE SEQUENCE</scope>
    <source>
        <strain evidence="1">CBS 101060</strain>
    </source>
</reference>
<dbReference type="Proteomes" id="UP000799429">
    <property type="component" value="Unassembled WGS sequence"/>
</dbReference>
<name>A0A9P4VNL6_9PEZI</name>
<keyword evidence="2" id="KW-1185">Reference proteome</keyword>
<accession>A0A9P4VNL6</accession>
<dbReference type="OrthoDB" id="5305306at2759"/>
<organism evidence="1 2">
    <name type="scientific">Patellaria atrata CBS 101060</name>
    <dbReference type="NCBI Taxonomy" id="1346257"/>
    <lineage>
        <taxon>Eukaryota</taxon>
        <taxon>Fungi</taxon>
        <taxon>Dikarya</taxon>
        <taxon>Ascomycota</taxon>
        <taxon>Pezizomycotina</taxon>
        <taxon>Dothideomycetes</taxon>
        <taxon>Dothideomycetes incertae sedis</taxon>
        <taxon>Patellariales</taxon>
        <taxon>Patellariaceae</taxon>
        <taxon>Patellaria</taxon>
    </lineage>
</organism>
<comment type="caution">
    <text evidence="1">The sequence shown here is derived from an EMBL/GenBank/DDBJ whole genome shotgun (WGS) entry which is preliminary data.</text>
</comment>